<dbReference type="Proteomes" id="UP000887574">
    <property type="component" value="Unplaced"/>
</dbReference>
<dbReference type="AlphaFoldDB" id="A0A915CVQ6"/>
<evidence type="ECO:0000313" key="1">
    <source>
        <dbReference type="Proteomes" id="UP000887574"/>
    </source>
</evidence>
<sequence>MQSNVTFRLQPSKWSSLFGVHPLTGVLTIKNSDDLNLQKLDGQEEIELVAELVDGKDKIVDQAHIKIKINPASKAKDDLVSQELLKFEQPIYAFAVGPGVKELGSIRVSRPSPSTVYGISEGGASYFSIDPQTGQLFYGGPLEKNTKNYTIKMSLLWLIKLDDAAGGGLLFTKLSTNEVRCNACDWTKPTLKLTQRSTMRLKNHLPVHPEYKKQFDDLKAKELEQIDSQTTRSADFRFQTDVP</sequence>
<protein>
    <submittedName>
        <fullName evidence="2">Cadherin domain-containing protein</fullName>
    </submittedName>
</protein>
<organism evidence="1 2">
    <name type="scientific">Ditylenchus dipsaci</name>
    <dbReference type="NCBI Taxonomy" id="166011"/>
    <lineage>
        <taxon>Eukaryota</taxon>
        <taxon>Metazoa</taxon>
        <taxon>Ecdysozoa</taxon>
        <taxon>Nematoda</taxon>
        <taxon>Chromadorea</taxon>
        <taxon>Rhabditida</taxon>
        <taxon>Tylenchina</taxon>
        <taxon>Tylenchomorpha</taxon>
        <taxon>Sphaerularioidea</taxon>
        <taxon>Anguinidae</taxon>
        <taxon>Anguininae</taxon>
        <taxon>Ditylenchus</taxon>
    </lineage>
</organism>
<accession>A0A915CVQ6</accession>
<name>A0A915CVQ6_9BILA</name>
<proteinExistence type="predicted"/>
<reference evidence="2" key="1">
    <citation type="submission" date="2022-11" db="UniProtKB">
        <authorList>
            <consortium name="WormBaseParasite"/>
        </authorList>
    </citation>
    <scope>IDENTIFICATION</scope>
</reference>
<evidence type="ECO:0000313" key="2">
    <source>
        <dbReference type="WBParaSite" id="jg13166"/>
    </source>
</evidence>
<keyword evidence="1" id="KW-1185">Reference proteome</keyword>
<dbReference type="WBParaSite" id="jg13166">
    <property type="protein sequence ID" value="jg13166"/>
    <property type="gene ID" value="jg13166"/>
</dbReference>